<gene>
    <name evidence="10" type="ORF">H9811_08680</name>
</gene>
<evidence type="ECO:0000256" key="1">
    <source>
        <dbReference type="ARBA" id="ARBA00001412"/>
    </source>
</evidence>
<dbReference type="GO" id="GO:0030246">
    <property type="term" value="F:carbohydrate binding"/>
    <property type="evidence" value="ECO:0007669"/>
    <property type="project" value="InterPro"/>
</dbReference>
<dbReference type="InterPro" id="IPR011013">
    <property type="entry name" value="Gal_mutarotase_sf_dom"/>
</dbReference>
<dbReference type="InterPro" id="IPR023232">
    <property type="entry name" value="Glyco_hydro_2_AS"/>
</dbReference>
<dbReference type="SUPFAM" id="SSF49303">
    <property type="entry name" value="beta-Galactosidase/glucuronidase domain"/>
    <property type="match status" value="1"/>
</dbReference>
<dbReference type="PROSITE" id="PS00608">
    <property type="entry name" value="GLYCOSYL_HYDROL_F2_2"/>
    <property type="match status" value="1"/>
</dbReference>
<reference evidence="10" key="2">
    <citation type="submission" date="2021-04" db="EMBL/GenBank/DDBJ databases">
        <authorList>
            <person name="Gilroy R."/>
        </authorList>
    </citation>
    <scope>NUCLEOTIDE SEQUENCE</scope>
    <source>
        <strain evidence="10">ChiSxjej1B13-11774</strain>
    </source>
</reference>
<dbReference type="PRINTS" id="PR00132">
    <property type="entry name" value="GLHYDRLASE2"/>
</dbReference>
<evidence type="ECO:0000256" key="4">
    <source>
        <dbReference type="ARBA" id="ARBA00013303"/>
    </source>
</evidence>
<dbReference type="InterPro" id="IPR006102">
    <property type="entry name" value="Ig-like_GH2"/>
</dbReference>
<evidence type="ECO:0000313" key="11">
    <source>
        <dbReference type="Proteomes" id="UP000824048"/>
    </source>
</evidence>
<dbReference type="Pfam" id="PF02837">
    <property type="entry name" value="Glyco_hydro_2_N"/>
    <property type="match status" value="1"/>
</dbReference>
<dbReference type="InterPro" id="IPR023230">
    <property type="entry name" value="Glyco_hydro_2_CS"/>
</dbReference>
<dbReference type="InterPro" id="IPR004199">
    <property type="entry name" value="B-gal_small/dom_5"/>
</dbReference>
<dbReference type="Gene3D" id="3.20.20.80">
    <property type="entry name" value="Glycosidases"/>
    <property type="match status" value="1"/>
</dbReference>
<dbReference type="AlphaFoldDB" id="A0A9D2JAH2"/>
<dbReference type="SUPFAM" id="SSF49785">
    <property type="entry name" value="Galactose-binding domain-like"/>
    <property type="match status" value="1"/>
</dbReference>
<accession>A0A9D2JAH2</accession>
<evidence type="ECO:0000256" key="8">
    <source>
        <dbReference type="RuleBase" id="RU361154"/>
    </source>
</evidence>
<name>A0A9D2JAH2_9FIRM</name>
<dbReference type="InterPro" id="IPR013783">
    <property type="entry name" value="Ig-like_fold"/>
</dbReference>
<keyword evidence="6 8" id="KW-0326">Glycosidase</keyword>
<dbReference type="InterPro" id="IPR006103">
    <property type="entry name" value="Glyco_hydro_2_cat"/>
</dbReference>
<dbReference type="InterPro" id="IPR050347">
    <property type="entry name" value="Bact_Beta-galactosidase"/>
</dbReference>
<dbReference type="InterPro" id="IPR036156">
    <property type="entry name" value="Beta-gal/glucu_dom_sf"/>
</dbReference>
<dbReference type="InterPro" id="IPR014718">
    <property type="entry name" value="GH-type_carb-bd"/>
</dbReference>
<organism evidence="10 11">
    <name type="scientific">Candidatus Gemmiger excrementigallinarum</name>
    <dbReference type="NCBI Taxonomy" id="2838609"/>
    <lineage>
        <taxon>Bacteria</taxon>
        <taxon>Bacillati</taxon>
        <taxon>Bacillota</taxon>
        <taxon>Clostridia</taxon>
        <taxon>Eubacteriales</taxon>
        <taxon>Gemmiger</taxon>
    </lineage>
</organism>
<feature type="domain" description="Beta galactosidase small chain/" evidence="9">
    <location>
        <begin position="650"/>
        <end position="924"/>
    </location>
</feature>
<dbReference type="Proteomes" id="UP000824048">
    <property type="component" value="Unassembled WGS sequence"/>
</dbReference>
<dbReference type="GO" id="GO:0009341">
    <property type="term" value="C:beta-galactosidase complex"/>
    <property type="evidence" value="ECO:0007669"/>
    <property type="project" value="InterPro"/>
</dbReference>
<evidence type="ECO:0000313" key="10">
    <source>
        <dbReference type="EMBL" id="HIZ42621.1"/>
    </source>
</evidence>
<dbReference type="PANTHER" id="PTHR46323:SF2">
    <property type="entry name" value="BETA-GALACTOSIDASE"/>
    <property type="match status" value="1"/>
</dbReference>
<dbReference type="EMBL" id="DXBP01000052">
    <property type="protein sequence ID" value="HIZ42621.1"/>
    <property type="molecule type" value="Genomic_DNA"/>
</dbReference>
<reference evidence="10" key="1">
    <citation type="journal article" date="2021" name="PeerJ">
        <title>Extensive microbial diversity within the chicken gut microbiome revealed by metagenomics and culture.</title>
        <authorList>
            <person name="Gilroy R."/>
            <person name="Ravi A."/>
            <person name="Getino M."/>
            <person name="Pursley I."/>
            <person name="Horton D.L."/>
            <person name="Alikhan N.F."/>
            <person name="Baker D."/>
            <person name="Gharbi K."/>
            <person name="Hall N."/>
            <person name="Watson M."/>
            <person name="Adriaenssens E.M."/>
            <person name="Foster-Nyarko E."/>
            <person name="Jarju S."/>
            <person name="Secka A."/>
            <person name="Antonio M."/>
            <person name="Oren A."/>
            <person name="Chaudhuri R.R."/>
            <person name="La Ragione R."/>
            <person name="Hildebrand F."/>
            <person name="Pallen M.J."/>
        </authorList>
    </citation>
    <scope>NUCLEOTIDE SEQUENCE</scope>
    <source>
        <strain evidence="10">ChiSxjej1B13-11774</strain>
    </source>
</reference>
<keyword evidence="5 8" id="KW-0378">Hydrolase</keyword>
<comment type="caution">
    <text evidence="10">The sequence shown here is derived from an EMBL/GenBank/DDBJ whole genome shotgun (WGS) entry which is preliminary data.</text>
</comment>
<dbReference type="SUPFAM" id="SSF51445">
    <property type="entry name" value="(Trans)glycosidases"/>
    <property type="match status" value="1"/>
</dbReference>
<dbReference type="Gene3D" id="2.70.98.10">
    <property type="match status" value="1"/>
</dbReference>
<dbReference type="PANTHER" id="PTHR46323">
    <property type="entry name" value="BETA-GALACTOSIDASE"/>
    <property type="match status" value="1"/>
</dbReference>
<protein>
    <recommendedName>
        <fullName evidence="4 8">Beta-galactosidase</fullName>
        <ecNumber evidence="3 8">3.2.1.23</ecNumber>
    </recommendedName>
    <alternativeName>
        <fullName evidence="7 8">Lactase</fullName>
    </alternativeName>
</protein>
<evidence type="ECO:0000259" key="9">
    <source>
        <dbReference type="SMART" id="SM01038"/>
    </source>
</evidence>
<dbReference type="InterPro" id="IPR006104">
    <property type="entry name" value="Glyco_hydro_2_N"/>
</dbReference>
<dbReference type="InterPro" id="IPR017853">
    <property type="entry name" value="GH"/>
</dbReference>
<evidence type="ECO:0000256" key="6">
    <source>
        <dbReference type="ARBA" id="ARBA00023295"/>
    </source>
</evidence>
<dbReference type="EC" id="3.2.1.23" evidence="3 8"/>
<dbReference type="PROSITE" id="PS00719">
    <property type="entry name" value="GLYCOSYL_HYDROL_F2_1"/>
    <property type="match status" value="1"/>
</dbReference>
<dbReference type="SMART" id="SM01038">
    <property type="entry name" value="Bgal_small_N"/>
    <property type="match status" value="1"/>
</dbReference>
<proteinExistence type="inferred from homology"/>
<dbReference type="GO" id="GO:0005990">
    <property type="term" value="P:lactose catabolic process"/>
    <property type="evidence" value="ECO:0007669"/>
    <property type="project" value="TreeGrafter"/>
</dbReference>
<dbReference type="InterPro" id="IPR008979">
    <property type="entry name" value="Galactose-bd-like_sf"/>
</dbReference>
<dbReference type="InterPro" id="IPR006101">
    <property type="entry name" value="Glyco_hydro_2"/>
</dbReference>
<comment type="similarity">
    <text evidence="2 8">Belongs to the glycosyl hydrolase 2 family.</text>
</comment>
<evidence type="ECO:0000256" key="3">
    <source>
        <dbReference type="ARBA" id="ARBA00012756"/>
    </source>
</evidence>
<dbReference type="GO" id="GO:0004565">
    <property type="term" value="F:beta-galactosidase activity"/>
    <property type="evidence" value="ECO:0007669"/>
    <property type="project" value="UniProtKB-EC"/>
</dbReference>
<comment type="catalytic activity">
    <reaction evidence="1 8">
        <text>Hydrolysis of terminal non-reducing beta-D-galactose residues in beta-D-galactosides.</text>
        <dbReference type="EC" id="3.2.1.23"/>
    </reaction>
</comment>
<evidence type="ECO:0000256" key="5">
    <source>
        <dbReference type="ARBA" id="ARBA00022801"/>
    </source>
</evidence>
<dbReference type="Pfam" id="PF02929">
    <property type="entry name" value="Bgal_small_N"/>
    <property type="match status" value="1"/>
</dbReference>
<dbReference type="Gene3D" id="2.60.40.10">
    <property type="entry name" value="Immunoglobulins"/>
    <property type="match status" value="1"/>
</dbReference>
<dbReference type="SUPFAM" id="SSF74650">
    <property type="entry name" value="Galactose mutarotase-like"/>
    <property type="match status" value="1"/>
</dbReference>
<dbReference type="Pfam" id="PF00703">
    <property type="entry name" value="Glyco_hydro_2"/>
    <property type="match status" value="1"/>
</dbReference>
<evidence type="ECO:0000256" key="2">
    <source>
        <dbReference type="ARBA" id="ARBA00007401"/>
    </source>
</evidence>
<sequence>MKPELCWLTDPTVFAVNRLDAHSDHICYRTAEEAAAGRTSLRQSLDGLWRFCWSPNPAARPAEFWRPDADLSAFGTIQVPGHIEMQGYGELQYTNTLYPWDGRAELRPPEIDWDNAPVGSYVLDFTLDEGLRGQRVCVSFQGVEQAMYLWCNGVFVGYAEDSFTPSDFDLTDCLQAGTNRLCVEVHKRCSASWIEDQDFFRFSGIFRSVFLYAKPKVHLADLWLQTGLEEDNLTGTLTPRLKLEGRTAGAKVTLRLTDREGYALYEGPVTEDTLELQGVQPWSHRTPTLYHAELTLTDADGAVQEVVPYDIGFRRFEMKDGVMCLNGERVVFNGVNRHEWNAEKGRAIGPEDMYAAMDVFRRNNINAVRTCHYPDQSLWYDLCDRNGIYMIDEANLESHGSWQKLGAVEPSWNVPGSLPEWKDCVVDRARSMFERDKNHAAVLIWSCGNESYAGEDILAMSRFFHENDPGRLVHYEGVFHNRAFDAISDMESRMYAKPWEIRAYLESKPAKPFILCEYMHDMGNSLGGMESYIRLAEEYPQYQGGFIWDYMDQALWHNDALGRRVLGYGGDFGERTTEYNFSGNGIVYADGAEKSAMQEVRYWYADAADRAAQDARNAAAARAADAALAAAWDARPEQPLTITEGDGNLGVKGDGFEILFSYSEGGPASLRMGDTEWLWRAPRPAVWRASTDNDRGCGFPQRSGAWLAADALSRAGKPEVVLESSDRVTVQYRFDLVGVPGAEALLTYTVTGRGALEVEAVYHGTEGAPELPCFGVQFQTAAPVAATRWTGLSGETYPDRYKGADFGCFEEVPHIEPHLVPQECGLHWQTRQAVLQQRDARGRTTAALELQSCGEPFAFSALPNTAQELEAAQHPGELPVTGRTSVTVLGAMRGVGGIDSWGTDVEDAYRLDGSQDYQVKFRILLR</sequence>
<evidence type="ECO:0000256" key="7">
    <source>
        <dbReference type="ARBA" id="ARBA00032230"/>
    </source>
</evidence>
<dbReference type="Gene3D" id="2.60.120.260">
    <property type="entry name" value="Galactose-binding domain-like"/>
    <property type="match status" value="1"/>
</dbReference>
<dbReference type="Pfam" id="PF02836">
    <property type="entry name" value="Glyco_hydro_2_C"/>
    <property type="match status" value="1"/>
</dbReference>